<dbReference type="SUPFAM" id="SSF82185">
    <property type="entry name" value="Histone H3 K4-specific methyltransferase SET7/9 N-terminal domain"/>
    <property type="match status" value="1"/>
</dbReference>
<evidence type="ECO:0000313" key="2">
    <source>
        <dbReference type="EMBL" id="EFG29576.2"/>
    </source>
</evidence>
<gene>
    <name evidence="2" type="ORF">HMPREF0400_02228</name>
</gene>
<dbReference type="EMBL" id="GG770375">
    <property type="protein sequence ID" value="EFG29576.2"/>
    <property type="molecule type" value="Genomic_DNA"/>
</dbReference>
<dbReference type="AlphaFoldDB" id="D6LE41"/>
<dbReference type="Proteomes" id="UP000003964">
    <property type="component" value="Unassembled WGS sequence"/>
</dbReference>
<feature type="signal peptide" evidence="1">
    <location>
        <begin position="1"/>
        <end position="20"/>
    </location>
</feature>
<name>D6LE41_9FUSO</name>
<evidence type="ECO:0000313" key="3">
    <source>
        <dbReference type="Proteomes" id="UP000003964"/>
    </source>
</evidence>
<proteinExistence type="predicted"/>
<accession>D6LE41</accession>
<reference evidence="2 3" key="1">
    <citation type="submission" date="2010-03" db="EMBL/GenBank/DDBJ databases">
        <title>The Genome Sequence of Fusobacterium sp. 1_1_41FAA.</title>
        <authorList>
            <consortium name="The Broad Institute Genome Sequencing Platform"/>
            <person name="Ward D."/>
            <person name="Earl A."/>
            <person name="Feldgarden M."/>
            <person name="Gevers D."/>
            <person name="Young S.K."/>
            <person name="Zeng Q."/>
            <person name="Koehrsen M."/>
            <person name="Alvarado L."/>
            <person name="Berlin A."/>
            <person name="Borenstein D."/>
            <person name="Chapman S."/>
            <person name="Chen Z."/>
            <person name="Engels R."/>
            <person name="Freedman E."/>
            <person name="Gellesch M."/>
            <person name="Goldberg J."/>
            <person name="Griggs A."/>
            <person name="Gujja S."/>
            <person name="Heilman E."/>
            <person name="Heiman D."/>
            <person name="Hepburn T."/>
            <person name="Howarth C."/>
            <person name="Jen D."/>
            <person name="Larson L."/>
            <person name="Mehta T."/>
            <person name="Park D."/>
            <person name="Pearson M."/>
            <person name="Richards J."/>
            <person name="Roberts A."/>
            <person name="Saif S."/>
            <person name="Shea T."/>
            <person name="Shenoy N."/>
            <person name="Sisk P."/>
            <person name="Stolte C."/>
            <person name="Sykes S."/>
            <person name="Walk T."/>
            <person name="White J."/>
            <person name="Yandava C."/>
            <person name="Strauss J.C."/>
            <person name="Ambrose C.E."/>
            <person name="Allen-Vercoe E."/>
            <person name="Haas B."/>
            <person name="Henn M.R."/>
            <person name="Nusbaum C."/>
            <person name="Birren B."/>
        </authorList>
    </citation>
    <scope>NUCLEOTIDE SEQUENCE [LARGE SCALE GENOMIC DNA]</scope>
    <source>
        <strain evidence="2 3">1_1_41FAA</strain>
    </source>
</reference>
<sequence length="181" mass="20775">MKIKKISFLLILLFSINLLAANSKNKNIFDTSKLNVAKTQVLNGPVKTYHKNGKLKSKEYYVNNKKSGIWQYYHENGKLKSEAIFNTLSQDEEAIVKTYDEKGVIISSGKVVNGEMVDIWTYYDEMGRKLNTYDLKKGVIITYSEKGKVILQVSEKALLNRLEEIMVEVNNDRARANEEKN</sequence>
<organism evidence="2 3">
    <name type="scientific">Fusobacterium periodonticum 1_1_41FAA</name>
    <dbReference type="NCBI Taxonomy" id="469621"/>
    <lineage>
        <taxon>Bacteria</taxon>
        <taxon>Fusobacteriati</taxon>
        <taxon>Fusobacteriota</taxon>
        <taxon>Fusobacteriia</taxon>
        <taxon>Fusobacteriales</taxon>
        <taxon>Fusobacteriaceae</taxon>
        <taxon>Fusobacterium</taxon>
    </lineage>
</organism>
<dbReference type="RefSeq" id="WP_008820006.1">
    <property type="nucleotide sequence ID" value="NZ_GG770375.1"/>
</dbReference>
<keyword evidence="1" id="KW-0732">Signal</keyword>
<evidence type="ECO:0008006" key="4">
    <source>
        <dbReference type="Google" id="ProtNLM"/>
    </source>
</evidence>
<protein>
    <recommendedName>
        <fullName evidence="4">MORN repeat protein</fullName>
    </recommendedName>
</protein>
<feature type="chain" id="PRO_5003086491" description="MORN repeat protein" evidence="1">
    <location>
        <begin position="21"/>
        <end position="181"/>
    </location>
</feature>
<dbReference type="Gene3D" id="3.90.930.1">
    <property type="match status" value="1"/>
</dbReference>
<evidence type="ECO:0000256" key="1">
    <source>
        <dbReference type="SAM" id="SignalP"/>
    </source>
</evidence>
<dbReference type="InterPro" id="IPR011652">
    <property type="entry name" value="MORN_2"/>
</dbReference>
<dbReference type="Pfam" id="PF07661">
    <property type="entry name" value="MORN_2"/>
    <property type="match status" value="2"/>
</dbReference>